<dbReference type="EMBL" id="CP001804">
    <property type="protein sequence ID" value="ACY15260.1"/>
    <property type="molecule type" value="Genomic_DNA"/>
</dbReference>
<reference evidence="3 4" key="1">
    <citation type="journal article" date="2010" name="Stand. Genomic Sci.">
        <title>Complete genome sequence of Haliangium ochraceum type strain (SMP-2).</title>
        <authorList>
            <consortium name="US DOE Joint Genome Institute (JGI-PGF)"/>
            <person name="Ivanova N."/>
            <person name="Daum C."/>
            <person name="Lang E."/>
            <person name="Abt B."/>
            <person name="Kopitz M."/>
            <person name="Saunders E."/>
            <person name="Lapidus A."/>
            <person name="Lucas S."/>
            <person name="Glavina Del Rio T."/>
            <person name="Nolan M."/>
            <person name="Tice H."/>
            <person name="Copeland A."/>
            <person name="Cheng J.F."/>
            <person name="Chen F."/>
            <person name="Bruce D."/>
            <person name="Goodwin L."/>
            <person name="Pitluck S."/>
            <person name="Mavromatis K."/>
            <person name="Pati A."/>
            <person name="Mikhailova N."/>
            <person name="Chen A."/>
            <person name="Palaniappan K."/>
            <person name="Land M."/>
            <person name="Hauser L."/>
            <person name="Chang Y.J."/>
            <person name="Jeffries C.D."/>
            <person name="Detter J.C."/>
            <person name="Brettin T."/>
            <person name="Rohde M."/>
            <person name="Goker M."/>
            <person name="Bristow J."/>
            <person name="Markowitz V."/>
            <person name="Eisen J.A."/>
            <person name="Hugenholtz P."/>
            <person name="Kyrpides N.C."/>
            <person name="Klenk H.P."/>
        </authorList>
    </citation>
    <scope>NUCLEOTIDE SEQUENCE [LARGE SCALE GENOMIC DNA]</scope>
    <source>
        <strain evidence="4">DSM 14365 / CIP 107738 / JCM 11303 / AJ 13395 / SMP-2</strain>
    </source>
</reference>
<evidence type="ECO:0000313" key="3">
    <source>
        <dbReference type="EMBL" id="ACY15260.1"/>
    </source>
</evidence>
<dbReference type="InterPro" id="IPR026055">
    <property type="entry name" value="FAR"/>
</dbReference>
<name>D0LN83_HALO1</name>
<evidence type="ECO:0000259" key="2">
    <source>
        <dbReference type="Pfam" id="PF07993"/>
    </source>
</evidence>
<organism evidence="3 4">
    <name type="scientific">Haliangium ochraceum (strain DSM 14365 / JCM 11303 / SMP-2)</name>
    <dbReference type="NCBI Taxonomy" id="502025"/>
    <lineage>
        <taxon>Bacteria</taxon>
        <taxon>Pseudomonadati</taxon>
        <taxon>Myxococcota</taxon>
        <taxon>Polyangia</taxon>
        <taxon>Haliangiales</taxon>
        <taxon>Kofleriaceae</taxon>
        <taxon>Haliangium</taxon>
    </lineage>
</organism>
<evidence type="ECO:0000256" key="1">
    <source>
        <dbReference type="SAM" id="MobiDB-lite"/>
    </source>
</evidence>
<dbReference type="PANTHER" id="PTHR11011">
    <property type="entry name" value="MALE STERILITY PROTEIN 2-RELATED"/>
    <property type="match status" value="1"/>
</dbReference>
<dbReference type="Gene3D" id="3.40.50.720">
    <property type="entry name" value="NAD(P)-binding Rossmann-like Domain"/>
    <property type="match status" value="1"/>
</dbReference>
<proteinExistence type="predicted"/>
<dbReference type="AlphaFoldDB" id="D0LN83"/>
<dbReference type="InterPro" id="IPR013120">
    <property type="entry name" value="FAR_NAD-bd"/>
</dbReference>
<dbReference type="KEGG" id="hoh:Hoch_2731"/>
<keyword evidence="4" id="KW-1185">Reference proteome</keyword>
<dbReference type="InterPro" id="IPR036291">
    <property type="entry name" value="NAD(P)-bd_dom_sf"/>
</dbReference>
<protein>
    <submittedName>
        <fullName evidence="3">Male sterility domain protein</fullName>
    </submittedName>
</protein>
<dbReference type="SUPFAM" id="SSF51735">
    <property type="entry name" value="NAD(P)-binding Rossmann-fold domains"/>
    <property type="match status" value="1"/>
</dbReference>
<dbReference type="eggNOG" id="COG3320">
    <property type="taxonomic scope" value="Bacteria"/>
</dbReference>
<gene>
    <name evidence="3" type="ordered locus">Hoch_2731</name>
</gene>
<dbReference type="GO" id="GO:0035336">
    <property type="term" value="P:long-chain fatty-acyl-CoA metabolic process"/>
    <property type="evidence" value="ECO:0007669"/>
    <property type="project" value="TreeGrafter"/>
</dbReference>
<sequence length="392" mass="42362">MSSAVSNNVLDVHDVLITGAHGFVAQRMAGEILTRCSEARVILLCDEPRSEHAHAFVAALPEAQRARAEVILGEAQSIDLGMSGGDYRALVERVSSIHHMATLERVPRDSEAARALCVEGTRNLLEFASACPKLERVMHWSSTAVAGKRKGVVLEEELLPEPGFFDSHAEMLHAAETLVRRAHSRLPITVLRPSVIVGDSRTGVIDRFAGPYHLMVLIARNATPMHLPLPGPGEAPLHLVPVDYVTAAAHALSRDQRARGGCFHLVDPNPLSARRVYELVAEHAHTAQPRGSMPKGLARTLWRAPVVERLGRVPRAFVEAFDHPVFFNSRHAVALLDERGVRCPPFDSYAGNLLRPLLEALGSRPGALAADAGATSSAAASADDDQADDPFD</sequence>
<dbReference type="RefSeq" id="WP_012827868.1">
    <property type="nucleotide sequence ID" value="NC_013440.1"/>
</dbReference>
<feature type="region of interest" description="Disordered" evidence="1">
    <location>
        <begin position="372"/>
        <end position="392"/>
    </location>
</feature>
<feature type="compositionally biased region" description="Low complexity" evidence="1">
    <location>
        <begin position="372"/>
        <end position="381"/>
    </location>
</feature>
<dbReference type="PANTHER" id="PTHR11011:SF45">
    <property type="entry name" value="FATTY ACYL-COA REDUCTASE CG8306-RELATED"/>
    <property type="match status" value="1"/>
</dbReference>
<evidence type="ECO:0000313" key="4">
    <source>
        <dbReference type="Proteomes" id="UP000001880"/>
    </source>
</evidence>
<dbReference type="HOGENOM" id="CLU_042504_2_0_7"/>
<feature type="domain" description="Thioester reductase (TE)" evidence="2">
    <location>
        <begin position="17"/>
        <end position="248"/>
    </location>
</feature>
<dbReference type="Pfam" id="PF07993">
    <property type="entry name" value="NAD_binding_4"/>
    <property type="match status" value="1"/>
</dbReference>
<dbReference type="OrthoDB" id="9810734at2"/>
<dbReference type="Proteomes" id="UP000001880">
    <property type="component" value="Chromosome"/>
</dbReference>
<dbReference type="GO" id="GO:0080019">
    <property type="term" value="F:alcohol-forming very long-chain fatty acyl-CoA reductase activity"/>
    <property type="evidence" value="ECO:0007669"/>
    <property type="project" value="InterPro"/>
</dbReference>
<dbReference type="STRING" id="502025.Hoch_2731"/>
<accession>D0LN83</accession>
<feature type="compositionally biased region" description="Acidic residues" evidence="1">
    <location>
        <begin position="382"/>
        <end position="392"/>
    </location>
</feature>